<comment type="caution">
    <text evidence="2">The sequence shown here is derived from an EMBL/GenBank/DDBJ whole genome shotgun (WGS) entry which is preliminary data.</text>
</comment>
<dbReference type="EMBL" id="BSXW01001190">
    <property type="protein sequence ID" value="GMF34505.1"/>
    <property type="molecule type" value="Genomic_DNA"/>
</dbReference>
<dbReference type="AlphaFoldDB" id="A0A9W7CJT2"/>
<gene>
    <name evidence="2" type="ORF">Plil01_001470000</name>
</gene>
<feature type="compositionally biased region" description="Polar residues" evidence="1">
    <location>
        <begin position="76"/>
        <end position="88"/>
    </location>
</feature>
<accession>A0A9W7CJT2</accession>
<organism evidence="2 3">
    <name type="scientific">Phytophthora lilii</name>
    <dbReference type="NCBI Taxonomy" id="2077276"/>
    <lineage>
        <taxon>Eukaryota</taxon>
        <taxon>Sar</taxon>
        <taxon>Stramenopiles</taxon>
        <taxon>Oomycota</taxon>
        <taxon>Peronosporomycetes</taxon>
        <taxon>Peronosporales</taxon>
        <taxon>Peronosporaceae</taxon>
        <taxon>Phytophthora</taxon>
    </lineage>
</organism>
<dbReference type="Proteomes" id="UP001165083">
    <property type="component" value="Unassembled WGS sequence"/>
</dbReference>
<feature type="region of interest" description="Disordered" evidence="1">
    <location>
        <begin position="76"/>
        <end position="108"/>
    </location>
</feature>
<feature type="region of interest" description="Disordered" evidence="1">
    <location>
        <begin position="180"/>
        <end position="203"/>
    </location>
</feature>
<sequence>MATVSQSTKPKAELLCSAGDALNDAKTGSPKAPATPKMQLTYDSEHTSLDTWPLSRLCWRNRCLYSWLKLHVSPSSTATTLSPKNSTYEPGGSRPKSDTNGHARPPTYTPLALAMANAAATVTSAVNAVASAAMARKRLMANSAIRRPLKIYAPPSTAAGPTRQGRTLAQCSCRLKRSQDFLGGHKSRNDQPKLFDEQPARRR</sequence>
<feature type="compositionally biased region" description="Basic and acidic residues" evidence="1">
    <location>
        <begin position="187"/>
        <end position="203"/>
    </location>
</feature>
<keyword evidence="3" id="KW-1185">Reference proteome</keyword>
<evidence type="ECO:0000313" key="3">
    <source>
        <dbReference type="Proteomes" id="UP001165083"/>
    </source>
</evidence>
<evidence type="ECO:0000313" key="2">
    <source>
        <dbReference type="EMBL" id="GMF34505.1"/>
    </source>
</evidence>
<name>A0A9W7CJT2_9STRA</name>
<proteinExistence type="predicted"/>
<reference evidence="2" key="1">
    <citation type="submission" date="2023-04" db="EMBL/GenBank/DDBJ databases">
        <title>Phytophthora lilii NBRC 32176.</title>
        <authorList>
            <person name="Ichikawa N."/>
            <person name="Sato H."/>
            <person name="Tonouchi N."/>
        </authorList>
    </citation>
    <scope>NUCLEOTIDE SEQUENCE</scope>
    <source>
        <strain evidence="2">NBRC 32176</strain>
    </source>
</reference>
<protein>
    <submittedName>
        <fullName evidence="2">Unnamed protein product</fullName>
    </submittedName>
</protein>
<evidence type="ECO:0000256" key="1">
    <source>
        <dbReference type="SAM" id="MobiDB-lite"/>
    </source>
</evidence>